<dbReference type="InterPro" id="IPR036388">
    <property type="entry name" value="WH-like_DNA-bd_sf"/>
</dbReference>
<gene>
    <name evidence="6" type="ORF">SAMN02745751_02411</name>
</gene>
<comment type="similarity">
    <text evidence="1">Belongs to the DtxR/MntR family.</text>
</comment>
<evidence type="ECO:0000313" key="7">
    <source>
        <dbReference type="Proteomes" id="UP000184052"/>
    </source>
</evidence>
<sequence length="129" mass="15034">MVNNESMEMYLETILIFEKRYGHAHVTDIAKELNVSKPSVTKATKYLREQGYVDKEPYGSIVLTEKGREVAERIYRNHGLIMRFLEHSLNMKPEDADKDACRIEHVVSEKMIEAIEEYLIKNNECIKKG</sequence>
<evidence type="ECO:0000259" key="5">
    <source>
        <dbReference type="PROSITE" id="PS50944"/>
    </source>
</evidence>
<evidence type="ECO:0000256" key="4">
    <source>
        <dbReference type="ARBA" id="ARBA00023163"/>
    </source>
</evidence>
<keyword evidence="2" id="KW-0805">Transcription regulation</keyword>
<dbReference type="InterPro" id="IPR022689">
    <property type="entry name" value="Iron_dep_repressor"/>
</dbReference>
<organism evidence="6 7">
    <name type="scientific">Dethiosulfatibacter aminovorans DSM 17477</name>
    <dbReference type="NCBI Taxonomy" id="1121476"/>
    <lineage>
        <taxon>Bacteria</taxon>
        <taxon>Bacillati</taxon>
        <taxon>Bacillota</taxon>
        <taxon>Tissierellia</taxon>
        <taxon>Dethiosulfatibacter</taxon>
    </lineage>
</organism>
<name>A0A1M6IRU6_9FIRM</name>
<reference evidence="6 7" key="1">
    <citation type="submission" date="2016-11" db="EMBL/GenBank/DDBJ databases">
        <authorList>
            <person name="Jaros S."/>
            <person name="Januszkiewicz K."/>
            <person name="Wedrychowicz H."/>
        </authorList>
    </citation>
    <scope>NUCLEOTIDE SEQUENCE [LARGE SCALE GENOMIC DNA]</scope>
    <source>
        <strain evidence="6 7">DSM 17477</strain>
    </source>
</reference>
<keyword evidence="3" id="KW-0238">DNA-binding</keyword>
<feature type="domain" description="HTH dtxR-type" evidence="5">
    <location>
        <begin position="1"/>
        <end position="64"/>
    </location>
</feature>
<dbReference type="Gene3D" id="1.10.60.10">
    <property type="entry name" value="Iron dependent repressor, metal binding and dimerisation domain"/>
    <property type="match status" value="1"/>
</dbReference>
<dbReference type="AlphaFoldDB" id="A0A1M6IRU6"/>
<keyword evidence="4" id="KW-0804">Transcription</keyword>
<dbReference type="SUPFAM" id="SSF46785">
    <property type="entry name" value="Winged helix' DNA-binding domain"/>
    <property type="match status" value="1"/>
</dbReference>
<dbReference type="OrthoDB" id="9794394at2"/>
<dbReference type="EMBL" id="FQZL01000018">
    <property type="protein sequence ID" value="SHJ37186.1"/>
    <property type="molecule type" value="Genomic_DNA"/>
</dbReference>
<evidence type="ECO:0000313" key="6">
    <source>
        <dbReference type="EMBL" id="SHJ37186.1"/>
    </source>
</evidence>
<evidence type="ECO:0000256" key="2">
    <source>
        <dbReference type="ARBA" id="ARBA00023015"/>
    </source>
</evidence>
<dbReference type="PANTHER" id="PTHR33238:SF7">
    <property type="entry name" value="IRON-DEPENDENT TRANSCRIPTIONAL REGULATOR"/>
    <property type="match status" value="1"/>
</dbReference>
<keyword evidence="7" id="KW-1185">Reference proteome</keyword>
<dbReference type="InterPro" id="IPR036421">
    <property type="entry name" value="Fe_dep_repressor_sf"/>
</dbReference>
<dbReference type="PROSITE" id="PS50944">
    <property type="entry name" value="HTH_DTXR"/>
    <property type="match status" value="1"/>
</dbReference>
<proteinExistence type="inferred from homology"/>
<dbReference type="InterPro" id="IPR050536">
    <property type="entry name" value="DtxR_MntR_Metal-Reg"/>
</dbReference>
<dbReference type="STRING" id="1121476.SAMN02745751_02411"/>
<accession>A0A1M6IRU6</accession>
<evidence type="ECO:0000256" key="3">
    <source>
        <dbReference type="ARBA" id="ARBA00023125"/>
    </source>
</evidence>
<dbReference type="SMART" id="SM00529">
    <property type="entry name" value="HTH_DTXR"/>
    <property type="match status" value="1"/>
</dbReference>
<dbReference type="Pfam" id="PF02742">
    <property type="entry name" value="Fe_dep_repr_C"/>
    <property type="match status" value="1"/>
</dbReference>
<dbReference type="Pfam" id="PF01325">
    <property type="entry name" value="Fe_dep_repress"/>
    <property type="match status" value="1"/>
</dbReference>
<dbReference type="RefSeq" id="WP_073049833.1">
    <property type="nucleotide sequence ID" value="NZ_FQZL01000018.1"/>
</dbReference>
<dbReference type="GO" id="GO:0003677">
    <property type="term" value="F:DNA binding"/>
    <property type="evidence" value="ECO:0007669"/>
    <property type="project" value="UniProtKB-KW"/>
</dbReference>
<dbReference type="GO" id="GO:0003700">
    <property type="term" value="F:DNA-binding transcription factor activity"/>
    <property type="evidence" value="ECO:0007669"/>
    <property type="project" value="InterPro"/>
</dbReference>
<protein>
    <submittedName>
        <fullName evidence="6">Iron (Metal) dependent repressor, DtxR family</fullName>
    </submittedName>
</protein>
<dbReference type="GO" id="GO:0046983">
    <property type="term" value="F:protein dimerization activity"/>
    <property type="evidence" value="ECO:0007669"/>
    <property type="project" value="InterPro"/>
</dbReference>
<dbReference type="InterPro" id="IPR001367">
    <property type="entry name" value="Fe_dep_repressor"/>
</dbReference>
<dbReference type="InterPro" id="IPR036390">
    <property type="entry name" value="WH_DNA-bd_sf"/>
</dbReference>
<dbReference type="GO" id="GO:0046914">
    <property type="term" value="F:transition metal ion binding"/>
    <property type="evidence" value="ECO:0007669"/>
    <property type="project" value="InterPro"/>
</dbReference>
<evidence type="ECO:0000256" key="1">
    <source>
        <dbReference type="ARBA" id="ARBA00007871"/>
    </source>
</evidence>
<dbReference type="Proteomes" id="UP000184052">
    <property type="component" value="Unassembled WGS sequence"/>
</dbReference>
<dbReference type="PANTHER" id="PTHR33238">
    <property type="entry name" value="IRON (METAL) DEPENDENT REPRESSOR, DTXR FAMILY"/>
    <property type="match status" value="1"/>
</dbReference>
<dbReference type="Gene3D" id="1.10.10.10">
    <property type="entry name" value="Winged helix-like DNA-binding domain superfamily/Winged helix DNA-binding domain"/>
    <property type="match status" value="1"/>
</dbReference>
<dbReference type="InterPro" id="IPR022687">
    <property type="entry name" value="HTH_DTXR"/>
</dbReference>